<accession>A0A5D3D0J7</accession>
<proteinExistence type="predicted"/>
<dbReference type="Proteomes" id="UP000321393">
    <property type="component" value="Unassembled WGS sequence"/>
</dbReference>
<reference evidence="3 4" key="1">
    <citation type="submission" date="2019-08" db="EMBL/GenBank/DDBJ databases">
        <title>Draft genome sequences of two oriental melons (Cucumis melo L. var makuwa).</title>
        <authorList>
            <person name="Kwon S.-Y."/>
        </authorList>
    </citation>
    <scope>NUCLEOTIDE SEQUENCE [LARGE SCALE GENOMIC DNA]</scope>
    <source>
        <strain evidence="4">cv. Chang Bougi</strain>
        <strain evidence="3">cv. SW 3</strain>
        <tissue evidence="2">Leaf</tissue>
    </source>
</reference>
<evidence type="ECO:0000313" key="2">
    <source>
        <dbReference type="EMBL" id="TYK15979.1"/>
    </source>
</evidence>
<evidence type="ECO:0000313" key="1">
    <source>
        <dbReference type="EMBL" id="KAA0049619.1"/>
    </source>
</evidence>
<sequence length="134" mass="14541">MEEAQGFLSVGVGETSATNVRSLSMFYHDAKHVSRGTKPHTICSSYSFAILKPQVFSGSDSNWGFHGDSDVEAIKKARVTRASTKGKGKRPSGSTVPSVSLDGVSFHTKECASLWKFIVKKNIVNEKELSVCTQ</sequence>
<dbReference type="AlphaFoldDB" id="A0A5D3D0J7"/>
<organism evidence="2 4">
    <name type="scientific">Cucumis melo var. makuwa</name>
    <name type="common">Oriental melon</name>
    <dbReference type="NCBI Taxonomy" id="1194695"/>
    <lineage>
        <taxon>Eukaryota</taxon>
        <taxon>Viridiplantae</taxon>
        <taxon>Streptophyta</taxon>
        <taxon>Embryophyta</taxon>
        <taxon>Tracheophyta</taxon>
        <taxon>Spermatophyta</taxon>
        <taxon>Magnoliopsida</taxon>
        <taxon>eudicotyledons</taxon>
        <taxon>Gunneridae</taxon>
        <taxon>Pentapetalae</taxon>
        <taxon>rosids</taxon>
        <taxon>fabids</taxon>
        <taxon>Cucurbitales</taxon>
        <taxon>Cucurbitaceae</taxon>
        <taxon>Benincaseae</taxon>
        <taxon>Cucumis</taxon>
    </lineage>
</organism>
<name>A0A5D3D0J7_CUCMM</name>
<protein>
    <submittedName>
        <fullName evidence="2">Uncharacterized protein</fullName>
    </submittedName>
</protein>
<dbReference type="Proteomes" id="UP000321947">
    <property type="component" value="Unassembled WGS sequence"/>
</dbReference>
<evidence type="ECO:0000313" key="3">
    <source>
        <dbReference type="Proteomes" id="UP000321393"/>
    </source>
</evidence>
<dbReference type="EMBL" id="SSTE01012141">
    <property type="protein sequence ID" value="KAA0049619.1"/>
    <property type="molecule type" value="Genomic_DNA"/>
</dbReference>
<evidence type="ECO:0000313" key="4">
    <source>
        <dbReference type="Proteomes" id="UP000321947"/>
    </source>
</evidence>
<comment type="caution">
    <text evidence="2">The sequence shown here is derived from an EMBL/GenBank/DDBJ whole genome shotgun (WGS) entry which is preliminary data.</text>
</comment>
<gene>
    <name evidence="2" type="ORF">E5676_scaffold94G001040</name>
    <name evidence="1" type="ORF">E6C27_scaffold163G00790</name>
</gene>
<dbReference type="EMBL" id="SSTD01008434">
    <property type="protein sequence ID" value="TYK15979.1"/>
    <property type="molecule type" value="Genomic_DNA"/>
</dbReference>